<evidence type="ECO:0000313" key="3">
    <source>
        <dbReference type="Proteomes" id="UP000092461"/>
    </source>
</evidence>
<keyword evidence="1" id="KW-0732">Signal</keyword>
<feature type="signal peptide" evidence="1">
    <location>
        <begin position="1"/>
        <end position="17"/>
    </location>
</feature>
<proteinExistence type="predicted"/>
<dbReference type="VEuPathDB" id="VectorBase:LLOJ000859"/>
<dbReference type="AlphaFoldDB" id="A0A1B0CA86"/>
<sequence length="90" mass="10230">MDLWRIILLLLPFVVNTLEQDIMCDEYGIDTETGFQYNVTNAKGDTEVMNSSVCIGVMGFDTKKWPLVQRFPAKRGCADWSTKGLNHTLK</sequence>
<reference evidence="2" key="1">
    <citation type="submission" date="2020-05" db="UniProtKB">
        <authorList>
            <consortium name="EnsemblMetazoa"/>
        </authorList>
    </citation>
    <scope>IDENTIFICATION</scope>
    <source>
        <strain evidence="2">Jacobina</strain>
    </source>
</reference>
<protein>
    <recommendedName>
        <fullName evidence="4">Secreted protein</fullName>
    </recommendedName>
</protein>
<dbReference type="EMBL" id="AJWK01003415">
    <property type="status" value="NOT_ANNOTATED_CDS"/>
    <property type="molecule type" value="Genomic_DNA"/>
</dbReference>
<evidence type="ECO:0000256" key="1">
    <source>
        <dbReference type="SAM" id="SignalP"/>
    </source>
</evidence>
<name>A0A1B0CA86_LUTLO</name>
<dbReference type="EnsemblMetazoa" id="LLOJ000859-RA">
    <property type="protein sequence ID" value="LLOJ000859-PA"/>
    <property type="gene ID" value="LLOJ000859"/>
</dbReference>
<evidence type="ECO:0000313" key="2">
    <source>
        <dbReference type="EnsemblMetazoa" id="LLOJ000859-PA"/>
    </source>
</evidence>
<accession>A0A1B0CA86</accession>
<organism evidence="2 3">
    <name type="scientific">Lutzomyia longipalpis</name>
    <name type="common">Sand fly</name>
    <dbReference type="NCBI Taxonomy" id="7200"/>
    <lineage>
        <taxon>Eukaryota</taxon>
        <taxon>Metazoa</taxon>
        <taxon>Ecdysozoa</taxon>
        <taxon>Arthropoda</taxon>
        <taxon>Hexapoda</taxon>
        <taxon>Insecta</taxon>
        <taxon>Pterygota</taxon>
        <taxon>Neoptera</taxon>
        <taxon>Endopterygota</taxon>
        <taxon>Diptera</taxon>
        <taxon>Nematocera</taxon>
        <taxon>Psychodoidea</taxon>
        <taxon>Psychodidae</taxon>
        <taxon>Lutzomyia</taxon>
        <taxon>Lutzomyia</taxon>
    </lineage>
</organism>
<evidence type="ECO:0008006" key="4">
    <source>
        <dbReference type="Google" id="ProtNLM"/>
    </source>
</evidence>
<feature type="chain" id="PRO_5008405613" description="Secreted protein" evidence="1">
    <location>
        <begin position="18"/>
        <end position="90"/>
    </location>
</feature>
<dbReference type="Proteomes" id="UP000092461">
    <property type="component" value="Unassembled WGS sequence"/>
</dbReference>
<keyword evidence="3" id="KW-1185">Reference proteome</keyword>